<organism evidence="16 17">
    <name type="scientific">Phenylobacterium parvum</name>
    <dbReference type="NCBI Taxonomy" id="2201350"/>
    <lineage>
        <taxon>Bacteria</taxon>
        <taxon>Pseudomonadati</taxon>
        <taxon>Pseudomonadota</taxon>
        <taxon>Alphaproteobacteria</taxon>
        <taxon>Caulobacterales</taxon>
        <taxon>Caulobacteraceae</taxon>
        <taxon>Phenylobacterium</taxon>
    </lineage>
</organism>
<evidence type="ECO:0000313" key="17">
    <source>
        <dbReference type="Proteomes" id="UP000247763"/>
    </source>
</evidence>
<feature type="site" description="Transition state stabilizer" evidence="14">
    <location>
        <position position="22"/>
    </location>
</feature>
<reference evidence="17" key="1">
    <citation type="submission" date="2018-05" db="EMBL/GenBank/DDBJ databases">
        <title>Genome sequencing of Phenylobacterium sp. HYN0004.</title>
        <authorList>
            <person name="Yi H."/>
            <person name="Baek C."/>
        </authorList>
    </citation>
    <scope>NUCLEOTIDE SEQUENCE [LARGE SCALE GENOMIC DNA]</scope>
    <source>
        <strain evidence="17">HYN0004</strain>
    </source>
</reference>
<dbReference type="InterPro" id="IPR036571">
    <property type="entry name" value="MECDP_synthase_sf"/>
</dbReference>
<evidence type="ECO:0000256" key="1">
    <source>
        <dbReference type="ARBA" id="ARBA00000200"/>
    </source>
</evidence>
<dbReference type="EC" id="2.7.7.60" evidence="14"/>
<feature type="binding site" evidence="14">
    <location>
        <begin position="264"/>
        <end position="265"/>
    </location>
    <ligand>
        <name>4-CDP-2-C-methyl-D-erythritol 2-phosphate</name>
        <dbReference type="ChEBI" id="CHEBI:57919"/>
    </ligand>
</feature>
<dbReference type="PANTHER" id="PTHR43181">
    <property type="entry name" value="2-C-METHYL-D-ERYTHRITOL 2,4-CYCLODIPHOSPHATE SYNTHASE, CHLOROPLASTIC"/>
    <property type="match status" value="1"/>
</dbReference>
<gene>
    <name evidence="14" type="primary">ispDF</name>
    <name evidence="16" type="ORF">HYN04_06755</name>
</gene>
<dbReference type="NCBIfam" id="TIGR00453">
    <property type="entry name" value="ispD"/>
    <property type="match status" value="1"/>
</dbReference>
<evidence type="ECO:0000256" key="5">
    <source>
        <dbReference type="ARBA" id="ARBA00004787"/>
    </source>
</evidence>
<keyword evidence="10 14" id="KW-0479">Metal-binding</keyword>
<evidence type="ECO:0000256" key="2">
    <source>
        <dbReference type="ARBA" id="ARBA00001282"/>
    </source>
</evidence>
<evidence type="ECO:0000256" key="13">
    <source>
        <dbReference type="ARBA" id="ARBA00023268"/>
    </source>
</evidence>
<feature type="binding site" evidence="14">
    <location>
        <position position="272"/>
    </location>
    <ligand>
        <name>a divalent metal cation</name>
        <dbReference type="ChEBI" id="CHEBI:60240"/>
    </ligand>
</feature>
<feature type="region of interest" description="2-C-methyl-D-erythritol 2,4-cyclodiphosphate synthase" evidence="14">
    <location>
        <begin position="232"/>
        <end position="389"/>
    </location>
</feature>
<proteinExistence type="inferred from homology"/>
<evidence type="ECO:0000256" key="8">
    <source>
        <dbReference type="ARBA" id="ARBA00022679"/>
    </source>
</evidence>
<dbReference type="KEGG" id="phb:HYN04_06755"/>
<dbReference type="EMBL" id="CP029479">
    <property type="protein sequence ID" value="AWM77489.1"/>
    <property type="molecule type" value="Genomic_DNA"/>
</dbReference>
<feature type="site" description="Positions MEP for the nucleophilic attack" evidence="14">
    <location>
        <position position="153"/>
    </location>
</feature>
<feature type="site" description="Positions MEP for the nucleophilic attack" evidence="14">
    <location>
        <position position="207"/>
    </location>
</feature>
<protein>
    <recommendedName>
        <fullName evidence="14">Bifunctional enzyme IspD/IspF</fullName>
    </recommendedName>
    <domain>
        <recommendedName>
            <fullName evidence="14">2-C-methyl-D-erythritol 4-phosphate cytidylyltransferase</fullName>
            <ecNumber evidence="14">2.7.7.60</ecNumber>
        </recommendedName>
        <alternativeName>
            <fullName evidence="14">4-diphosphocytidyl-2C-methyl-D-erythritol synthase</fullName>
        </alternativeName>
        <alternativeName>
            <fullName evidence="14">MEP cytidylyltransferase</fullName>
            <shortName evidence="14">MCT</shortName>
        </alternativeName>
    </domain>
    <domain>
        <recommendedName>
            <fullName evidence="14">2-C-methyl-D-erythritol 2,4-cyclodiphosphate synthase</fullName>
            <shortName evidence="14">MECDP-synthase</shortName>
            <shortName evidence="14">MECPP-synthase</shortName>
            <shortName evidence="14">MECPS</shortName>
            <ecNumber evidence="14">4.6.1.12</ecNumber>
        </recommendedName>
    </domain>
</protein>
<dbReference type="GO" id="GO:0016114">
    <property type="term" value="P:terpenoid biosynthetic process"/>
    <property type="evidence" value="ECO:0007669"/>
    <property type="project" value="InterPro"/>
</dbReference>
<evidence type="ECO:0000256" key="12">
    <source>
        <dbReference type="ARBA" id="ARBA00023239"/>
    </source>
</evidence>
<dbReference type="GO" id="GO:0050518">
    <property type="term" value="F:2-C-methyl-D-erythritol 4-phosphate cytidylyltransferase activity"/>
    <property type="evidence" value="ECO:0007669"/>
    <property type="project" value="UniProtKB-UniRule"/>
</dbReference>
<keyword evidence="8 14" id="KW-0808">Transferase</keyword>
<feature type="binding site" evidence="14">
    <location>
        <position position="369"/>
    </location>
    <ligand>
        <name>4-CDP-2-C-methyl-D-erythritol 2-phosphate</name>
        <dbReference type="ChEBI" id="CHEBI:57919"/>
    </ligand>
</feature>
<evidence type="ECO:0000256" key="6">
    <source>
        <dbReference type="ARBA" id="ARBA00008480"/>
    </source>
</evidence>
<evidence type="ECO:0000256" key="7">
    <source>
        <dbReference type="ARBA" id="ARBA00009789"/>
    </source>
</evidence>
<feature type="binding site" evidence="14">
    <location>
        <begin position="286"/>
        <end position="288"/>
    </location>
    <ligand>
        <name>4-CDP-2-C-methyl-D-erythritol 2-phosphate</name>
        <dbReference type="ChEBI" id="CHEBI:57919"/>
    </ligand>
</feature>
<dbReference type="PANTHER" id="PTHR43181:SF1">
    <property type="entry name" value="2-C-METHYL-D-ERYTHRITOL 2,4-CYCLODIPHOSPHATE SYNTHASE, CHLOROPLASTIC"/>
    <property type="match status" value="1"/>
</dbReference>
<comment type="pathway">
    <text evidence="5 14">Isoprenoid biosynthesis; isopentenyl diphosphate biosynthesis via DXP pathway; isopentenyl diphosphate from 1-deoxy-D-xylulose 5-phosphate: step 2/6.</text>
</comment>
<feature type="site" description="Transition state stabilizer" evidence="14">
    <location>
        <position position="15"/>
    </location>
</feature>
<dbReference type="InterPro" id="IPR034683">
    <property type="entry name" value="IspD/TarI"/>
</dbReference>
<dbReference type="InterPro" id="IPR001228">
    <property type="entry name" value="IspD"/>
</dbReference>
<comment type="similarity">
    <text evidence="6">Belongs to the IspF family.</text>
</comment>
<keyword evidence="17" id="KW-1185">Reference proteome</keyword>
<accession>A0A2Z3HXD9</accession>
<dbReference type="NCBIfam" id="NF006899">
    <property type="entry name" value="PRK09382.1"/>
    <property type="match status" value="1"/>
</dbReference>
<evidence type="ECO:0000256" key="10">
    <source>
        <dbReference type="ARBA" id="ARBA00022723"/>
    </source>
</evidence>
<keyword evidence="9 14" id="KW-0548">Nucleotidyltransferase</keyword>
<dbReference type="AlphaFoldDB" id="A0A2Z3HXD9"/>
<feature type="binding site" evidence="14">
    <location>
        <position position="240"/>
    </location>
    <ligand>
        <name>a divalent metal cation</name>
        <dbReference type="ChEBI" id="CHEBI:60240"/>
    </ligand>
</feature>
<dbReference type="PROSITE" id="PS01295">
    <property type="entry name" value="ISPD"/>
    <property type="match status" value="1"/>
</dbReference>
<evidence type="ECO:0000256" key="4">
    <source>
        <dbReference type="ARBA" id="ARBA00004709"/>
    </source>
</evidence>
<dbReference type="UniPathway" id="UPA00056">
    <property type="reaction ID" value="UER00093"/>
</dbReference>
<dbReference type="GO" id="GO:0019288">
    <property type="term" value="P:isopentenyl diphosphate biosynthetic process, methylerythritol 4-phosphate pathway"/>
    <property type="evidence" value="ECO:0007669"/>
    <property type="project" value="UniProtKB-UniRule"/>
</dbReference>
<dbReference type="EC" id="4.6.1.12" evidence="14"/>
<comment type="pathway">
    <text evidence="4 14">Isoprenoid biosynthesis; isopentenyl diphosphate biosynthesis via DXP pathway; isopentenyl diphosphate from 1-deoxy-D-xylulose 5-phosphate: step 4/6.</text>
</comment>
<evidence type="ECO:0000313" key="16">
    <source>
        <dbReference type="EMBL" id="AWM77489.1"/>
    </source>
</evidence>
<feature type="domain" description="2-C-methyl-D-erythritol 2,4-cyclodiphosphate synthase" evidence="15">
    <location>
        <begin position="232"/>
        <end position="384"/>
    </location>
</feature>
<dbReference type="Gene3D" id="3.90.550.10">
    <property type="entry name" value="Spore Coat Polysaccharide Biosynthesis Protein SpsA, Chain A"/>
    <property type="match status" value="1"/>
</dbReference>
<comment type="function">
    <text evidence="14">Bifunctional enzyme that catalyzes the formation of 4-diphosphocytidyl-2-C-methyl-D-erythritol from CTP and 2-C-methyl-D-erythritol 4-phosphate (MEP) (IspD), and catalyzes the conversion of 4-diphosphocytidyl-2-C-methyl-D-erythritol 2-phosphate (CDP-ME2P) to 2-C-methyl-D-erythritol 2,4-cyclodiphosphate (ME-CPP) with a corresponding release of cytidine 5-monophosphate (CMP) (IspF).</text>
</comment>
<dbReference type="Pfam" id="PF01128">
    <property type="entry name" value="IspD"/>
    <property type="match status" value="1"/>
</dbReference>
<feature type="region of interest" description="2-C-methyl-D-erythritol 4-phosphate cytidylyltransferase" evidence="14">
    <location>
        <begin position="1"/>
        <end position="231"/>
    </location>
</feature>
<dbReference type="InterPro" id="IPR020555">
    <property type="entry name" value="MECDP_synthase_CS"/>
</dbReference>
<dbReference type="Gene3D" id="3.30.1330.50">
    <property type="entry name" value="2-C-methyl-D-erythritol 2,4-cyclodiphosphate synthase"/>
    <property type="match status" value="1"/>
</dbReference>
<comment type="similarity">
    <text evidence="14">In the C-terminal section; belongs to the IspF family.</text>
</comment>
<feature type="binding site" evidence="14">
    <location>
        <begin position="238"/>
        <end position="240"/>
    </location>
    <ligand>
        <name>4-CDP-2-C-methyl-D-erythritol 2-phosphate</name>
        <dbReference type="ChEBI" id="CHEBI:57919"/>
    </ligand>
</feature>
<comment type="caution">
    <text evidence="14">Lacks conserved residue(s) required for the propagation of feature annotation.</text>
</comment>
<dbReference type="Pfam" id="PF02542">
    <property type="entry name" value="YgbB"/>
    <property type="match status" value="1"/>
</dbReference>
<feature type="binding site" evidence="14">
    <location>
        <position position="372"/>
    </location>
    <ligand>
        <name>4-CDP-2-C-methyl-D-erythritol 2-phosphate</name>
        <dbReference type="ChEBI" id="CHEBI:57919"/>
    </ligand>
</feature>
<dbReference type="InterPro" id="IPR029044">
    <property type="entry name" value="Nucleotide-diphossugar_trans"/>
</dbReference>
<comment type="similarity">
    <text evidence="7">Belongs to the IspD/TarI cytidylyltransferase family. IspD subfamily.</text>
</comment>
<comment type="catalytic activity">
    <reaction evidence="2 14">
        <text>2-C-methyl-D-erythritol 4-phosphate + CTP + H(+) = 4-CDP-2-C-methyl-D-erythritol + diphosphate</text>
        <dbReference type="Rhea" id="RHEA:13429"/>
        <dbReference type="ChEBI" id="CHEBI:15378"/>
        <dbReference type="ChEBI" id="CHEBI:33019"/>
        <dbReference type="ChEBI" id="CHEBI:37563"/>
        <dbReference type="ChEBI" id="CHEBI:57823"/>
        <dbReference type="ChEBI" id="CHEBI:58262"/>
        <dbReference type="EC" id="2.7.7.60"/>
    </reaction>
</comment>
<dbReference type="OrthoDB" id="9804336at2"/>
<dbReference type="CDD" id="cd00554">
    <property type="entry name" value="MECDP_synthase"/>
    <property type="match status" value="1"/>
</dbReference>
<evidence type="ECO:0000256" key="3">
    <source>
        <dbReference type="ARBA" id="ARBA00001968"/>
    </source>
</evidence>
<comment type="catalytic activity">
    <reaction evidence="1 14">
        <text>4-CDP-2-C-methyl-D-erythritol 2-phosphate = 2-C-methyl-D-erythritol 2,4-cyclic diphosphate + CMP</text>
        <dbReference type="Rhea" id="RHEA:23864"/>
        <dbReference type="ChEBI" id="CHEBI:57919"/>
        <dbReference type="ChEBI" id="CHEBI:58483"/>
        <dbReference type="ChEBI" id="CHEBI:60377"/>
        <dbReference type="EC" id="4.6.1.12"/>
    </reaction>
</comment>
<keyword evidence="13 14" id="KW-0511">Multifunctional enzyme</keyword>
<keyword evidence="11 14" id="KW-0414">Isoprene biosynthesis</keyword>
<dbReference type="InterPro" id="IPR026596">
    <property type="entry name" value="IspD/F"/>
</dbReference>
<dbReference type="InterPro" id="IPR018294">
    <property type="entry name" value="ISPD_synthase_CS"/>
</dbReference>
<dbReference type="HAMAP" id="MF_00108">
    <property type="entry name" value="IspD"/>
    <property type="match status" value="1"/>
</dbReference>
<dbReference type="HAMAP" id="MF_00107">
    <property type="entry name" value="IspF"/>
    <property type="match status" value="1"/>
</dbReference>
<dbReference type="Proteomes" id="UP000247763">
    <property type="component" value="Chromosome"/>
</dbReference>
<feature type="binding site" evidence="14">
    <location>
        <position position="238"/>
    </location>
    <ligand>
        <name>a divalent metal cation</name>
        <dbReference type="ChEBI" id="CHEBI:60240"/>
    </ligand>
</feature>
<feature type="site" description="Transition state stabilizer" evidence="14">
    <location>
        <position position="363"/>
    </location>
</feature>
<dbReference type="SUPFAM" id="SSF69765">
    <property type="entry name" value="IpsF-like"/>
    <property type="match status" value="1"/>
</dbReference>
<feature type="site" description="Transition state stabilizer" evidence="14">
    <location>
        <position position="264"/>
    </location>
</feature>
<dbReference type="CDD" id="cd02516">
    <property type="entry name" value="CDP-ME_synthetase"/>
    <property type="match status" value="1"/>
</dbReference>
<dbReference type="RefSeq" id="WP_110450056.1">
    <property type="nucleotide sequence ID" value="NZ_CP029479.1"/>
</dbReference>
<evidence type="ECO:0000256" key="14">
    <source>
        <dbReference type="HAMAP-Rule" id="MF_01520"/>
    </source>
</evidence>
<sequence>MTFSAVIVAAGASLRAGPGEPKPWRDLGGRPVLAWSAHALSTAGARRLVVVTTADRTEATRSLLAGLPGLVVVEGGPSRSLSVRAGLAALDGPPDEPVLVHDAARPFLGPAVIGRVLEALSGADGAIAALPVADSLKRGGPAGVPEIEAAVDREGLWRAQTPQAFRRAALLSAFAAWTGPEPTDEAAVMAANGARIALVPGDPRLFKLTWPEDFDMAEALARAPAPSPREVRMGQGIDAHRWGPGDGVWLCGVHIPHDASLIGHSDADAGLHALTDALLGALGEGDIGQHFPPSDPRWKGEPSATFLAHAGGRVAARGGRILSLDLTLVCEKPRIGPHREAMRRSVAEILGLDIGRVSVKATTTEGMGYTGRQEGLLAQAIAAVELPSA</sequence>
<keyword evidence="12 14" id="KW-0456">Lyase</keyword>
<comment type="similarity">
    <text evidence="14">In the N-terminal section; belongs to the IspD/TarI cytidylyltransferase family. IspD subfamily.</text>
</comment>
<evidence type="ECO:0000256" key="11">
    <source>
        <dbReference type="ARBA" id="ARBA00023229"/>
    </source>
</evidence>
<dbReference type="GO" id="GO:0008685">
    <property type="term" value="F:2-C-methyl-D-erythritol 2,4-cyclodiphosphate synthase activity"/>
    <property type="evidence" value="ECO:0007669"/>
    <property type="project" value="UniProtKB-UniRule"/>
</dbReference>
<feature type="binding site" evidence="14">
    <location>
        <begin position="362"/>
        <end position="365"/>
    </location>
    <ligand>
        <name>4-CDP-2-C-methyl-D-erythritol 2-phosphate</name>
        <dbReference type="ChEBI" id="CHEBI:57919"/>
    </ligand>
</feature>
<dbReference type="HAMAP" id="MF_01520">
    <property type="entry name" value="IspDF"/>
    <property type="match status" value="1"/>
</dbReference>
<dbReference type="NCBIfam" id="TIGR00151">
    <property type="entry name" value="ispF"/>
    <property type="match status" value="1"/>
</dbReference>
<evidence type="ECO:0000259" key="15">
    <source>
        <dbReference type="Pfam" id="PF02542"/>
    </source>
</evidence>
<dbReference type="InterPro" id="IPR003526">
    <property type="entry name" value="MECDP_synthase"/>
</dbReference>
<dbReference type="PROSITE" id="PS01350">
    <property type="entry name" value="ISPF"/>
    <property type="match status" value="1"/>
</dbReference>
<dbReference type="SUPFAM" id="SSF53448">
    <property type="entry name" value="Nucleotide-diphospho-sugar transferases"/>
    <property type="match status" value="1"/>
</dbReference>
<comment type="cofactor">
    <cofactor evidence="3 14">
        <name>a divalent metal cation</name>
        <dbReference type="ChEBI" id="CHEBI:60240"/>
    </cofactor>
</comment>
<evidence type="ECO:0000256" key="9">
    <source>
        <dbReference type="ARBA" id="ARBA00022695"/>
    </source>
</evidence>
<name>A0A2Z3HXD9_9CAUL</name>
<dbReference type="GO" id="GO:0046872">
    <property type="term" value="F:metal ion binding"/>
    <property type="evidence" value="ECO:0007669"/>
    <property type="project" value="UniProtKB-KW"/>
</dbReference>